<proteinExistence type="predicted"/>
<evidence type="ECO:0000313" key="2">
    <source>
        <dbReference type="EMBL" id="OSX79538.1"/>
    </source>
</evidence>
<reference evidence="2 3" key="1">
    <citation type="submission" date="2017-03" db="EMBL/GenBank/DDBJ databases">
        <title>WGS assembly of Porphyra umbilicalis.</title>
        <authorList>
            <person name="Brawley S.H."/>
            <person name="Blouin N.A."/>
            <person name="Ficko-Blean E."/>
            <person name="Wheeler G.L."/>
            <person name="Lohr M."/>
            <person name="Goodson H.V."/>
            <person name="Jenkins J.W."/>
            <person name="Blaby-Haas C.E."/>
            <person name="Helliwell K.E."/>
            <person name="Chan C."/>
            <person name="Marriage T."/>
            <person name="Bhattacharya D."/>
            <person name="Klein A.S."/>
            <person name="Badis Y."/>
            <person name="Brodie J."/>
            <person name="Cao Y."/>
            <person name="Collen J."/>
            <person name="Dittami S.M."/>
            <person name="Gachon C.M."/>
            <person name="Green B.R."/>
            <person name="Karpowicz S."/>
            <person name="Kim J.W."/>
            <person name="Kudahl U."/>
            <person name="Lin S."/>
            <person name="Michel G."/>
            <person name="Mittag M."/>
            <person name="Olson B.J."/>
            <person name="Pangilinan J."/>
            <person name="Peng Y."/>
            <person name="Qiu H."/>
            <person name="Shu S."/>
            <person name="Singer J.T."/>
            <person name="Smith A.G."/>
            <person name="Sprecher B.N."/>
            <person name="Wagner V."/>
            <person name="Wang W."/>
            <person name="Wang Z.-Y."/>
            <person name="Yan J."/>
            <person name="Yarish C."/>
            <person name="Zoeuner-Riek S."/>
            <person name="Zhuang Y."/>
            <person name="Zou Y."/>
            <person name="Lindquist E.A."/>
            <person name="Grimwood J."/>
            <person name="Barry K."/>
            <person name="Rokhsar D.S."/>
            <person name="Schmutz J."/>
            <person name="Stiller J.W."/>
            <person name="Grossman A.R."/>
            <person name="Prochnik S.E."/>
        </authorList>
    </citation>
    <scope>NUCLEOTIDE SEQUENCE [LARGE SCALE GENOMIC DNA]</scope>
    <source>
        <strain evidence="2">4086291</strain>
    </source>
</reference>
<evidence type="ECO:0000313" key="3">
    <source>
        <dbReference type="Proteomes" id="UP000218209"/>
    </source>
</evidence>
<dbReference type="AlphaFoldDB" id="A0A1X6PFC3"/>
<gene>
    <name evidence="2" type="ORF">BU14_0075s0028</name>
</gene>
<accession>A0A1X6PFC3</accession>
<name>A0A1X6PFC3_PORUM</name>
<dbReference type="SUPFAM" id="SSF140996">
    <property type="entry name" value="Hermes dimerisation domain"/>
    <property type="match status" value="1"/>
</dbReference>
<organism evidence="2 3">
    <name type="scientific">Porphyra umbilicalis</name>
    <name type="common">Purple laver</name>
    <name type="synonym">Red alga</name>
    <dbReference type="NCBI Taxonomy" id="2786"/>
    <lineage>
        <taxon>Eukaryota</taxon>
        <taxon>Rhodophyta</taxon>
        <taxon>Bangiophyceae</taxon>
        <taxon>Bangiales</taxon>
        <taxon>Bangiaceae</taxon>
        <taxon>Porphyra</taxon>
    </lineage>
</organism>
<dbReference type="OrthoDB" id="2423954at2759"/>
<keyword evidence="3" id="KW-1185">Reference proteome</keyword>
<protein>
    <recommendedName>
        <fullName evidence="4">DUF659 domain-containing protein</fullName>
    </recommendedName>
</protein>
<evidence type="ECO:0000256" key="1">
    <source>
        <dbReference type="SAM" id="MobiDB-lite"/>
    </source>
</evidence>
<evidence type="ECO:0008006" key="4">
    <source>
        <dbReference type="Google" id="ProtNLM"/>
    </source>
</evidence>
<dbReference type="EMBL" id="KV918789">
    <property type="protein sequence ID" value="OSX79538.1"/>
    <property type="molecule type" value="Genomic_DNA"/>
</dbReference>
<feature type="region of interest" description="Disordered" evidence="1">
    <location>
        <begin position="94"/>
        <end position="115"/>
    </location>
</feature>
<sequence>MSVWKAFRRTGERYKRGDGSASNYWVAYCIGCEAAYERYREALAACNGDDEAIAKIGIVPPAVPLPSRADGMAPHLKTCQFTDATSLDVDTAGRENRRSDATPEPNPSPPAGIVSRESEKDLCRRLGLSSAQFHGVRNYLSGQAGQAAPGPKRRRSDINLTSYFSRDLSASEKAELDKRLLILVADRRLPFSFVESEAFIDLVRVLRQSAVSRIPSRRQLGGTILDAAATHAKTQSRGVIKSILRGSAKATLMLDGYKTSDGTHILGAVIGIGPEHFVLNAKEEGYEHDGVAMANEIAAVIEEIERDADFPIGCVCTDDAGQCG</sequence>
<dbReference type="Proteomes" id="UP000218209">
    <property type="component" value="Unassembled WGS sequence"/>
</dbReference>